<sequence length="286" mass="31620">MTIARGRGGLVAAMVGFLAFALLTVARGPSASAPQSKVADRVVVAAPVQILLYGGDRFLAANFETIRAMATLDDDPATVAASASFQVRVHRVVAELNPCQEDNYYVANAMLPWGGAPSEGLEVLRGAMACRQWDEFPPFFYGFNQWFFNRDAKEARRALEMAAGRARSPQNAATMRRVGIMIEAGEYADDRAALAFLEREREQAVDDKLIEMLDKRVMRLQGLIVLREAQAQYEATTGRPLINPQALLDSGVLAVLPQDPLRLGYEFVDGRFRLREMKIPGAERRQ</sequence>
<protein>
    <submittedName>
        <fullName evidence="1">Uncharacterized protein</fullName>
    </submittedName>
</protein>
<dbReference type="Proteomes" id="UP000603602">
    <property type="component" value="Unassembled WGS sequence"/>
</dbReference>
<comment type="caution">
    <text evidence="1">The sequence shown here is derived from an EMBL/GenBank/DDBJ whole genome shotgun (WGS) entry which is preliminary data.</text>
</comment>
<accession>A0ABR9BCZ6</accession>
<name>A0ABR9BCZ6_9RHOO</name>
<gene>
    <name evidence="1" type="ORF">IFO67_15090</name>
</gene>
<evidence type="ECO:0000313" key="2">
    <source>
        <dbReference type="Proteomes" id="UP000603602"/>
    </source>
</evidence>
<dbReference type="EMBL" id="JACYTO010000002">
    <property type="protein sequence ID" value="MBD8504220.1"/>
    <property type="molecule type" value="Genomic_DNA"/>
</dbReference>
<reference evidence="2" key="1">
    <citation type="submission" date="2023-07" db="EMBL/GenBank/DDBJ databases">
        <title>Thauera sp. CAU 1555 isolated from sand of Yaerae Beach.</title>
        <authorList>
            <person name="Kim W."/>
        </authorList>
    </citation>
    <scope>NUCLEOTIDE SEQUENCE [LARGE SCALE GENOMIC DNA]</scope>
    <source>
        <strain evidence="2">CAU 1555</strain>
    </source>
</reference>
<evidence type="ECO:0000313" key="1">
    <source>
        <dbReference type="EMBL" id="MBD8504220.1"/>
    </source>
</evidence>
<organism evidence="1 2">
    <name type="scientific">Thauera sedimentorum</name>
    <dbReference type="NCBI Taxonomy" id="2767595"/>
    <lineage>
        <taxon>Bacteria</taxon>
        <taxon>Pseudomonadati</taxon>
        <taxon>Pseudomonadota</taxon>
        <taxon>Betaproteobacteria</taxon>
        <taxon>Rhodocyclales</taxon>
        <taxon>Zoogloeaceae</taxon>
        <taxon>Thauera</taxon>
    </lineage>
</organism>
<keyword evidence="2" id="KW-1185">Reference proteome</keyword>
<proteinExistence type="predicted"/>